<dbReference type="AlphaFoldDB" id="A0A316EC39"/>
<accession>A0A316EC39</accession>
<organism evidence="2 3">
    <name type="scientific">Arcicella aurantiaca</name>
    <dbReference type="NCBI Taxonomy" id="591202"/>
    <lineage>
        <taxon>Bacteria</taxon>
        <taxon>Pseudomonadati</taxon>
        <taxon>Bacteroidota</taxon>
        <taxon>Cytophagia</taxon>
        <taxon>Cytophagales</taxon>
        <taxon>Flectobacillaceae</taxon>
        <taxon>Arcicella</taxon>
    </lineage>
</organism>
<proteinExistence type="predicted"/>
<dbReference type="SUPFAM" id="SSF51206">
    <property type="entry name" value="cAMP-binding domain-like"/>
    <property type="match status" value="1"/>
</dbReference>
<dbReference type="EMBL" id="QGGO01000009">
    <property type="protein sequence ID" value="PWK26917.1"/>
    <property type="molecule type" value="Genomic_DNA"/>
</dbReference>
<comment type="caution">
    <text evidence="2">The sequence shown here is derived from an EMBL/GenBank/DDBJ whole genome shotgun (WGS) entry which is preliminary data.</text>
</comment>
<dbReference type="InterPro" id="IPR018490">
    <property type="entry name" value="cNMP-bd_dom_sf"/>
</dbReference>
<protein>
    <submittedName>
        <fullName evidence="2">CRP-like cAMP-binding protein</fullName>
    </submittedName>
</protein>
<dbReference type="CDD" id="cd00038">
    <property type="entry name" value="CAP_ED"/>
    <property type="match status" value="1"/>
</dbReference>
<reference evidence="2 3" key="1">
    <citation type="submission" date="2018-05" db="EMBL/GenBank/DDBJ databases">
        <title>Genomic Encyclopedia of Archaeal and Bacterial Type Strains, Phase II (KMG-II): from individual species to whole genera.</title>
        <authorList>
            <person name="Goeker M."/>
        </authorList>
    </citation>
    <scope>NUCLEOTIDE SEQUENCE [LARGE SCALE GENOMIC DNA]</scope>
    <source>
        <strain evidence="2 3">DSM 22214</strain>
    </source>
</reference>
<gene>
    <name evidence="2" type="ORF">LV89_02123</name>
</gene>
<dbReference type="OrthoDB" id="1044733at2"/>
<keyword evidence="3" id="KW-1185">Reference proteome</keyword>
<sequence>MPHEKLINYLQQVLPMPTEKATQIAETFRIKEVTKNTFLIEEGKICNTSHFIIDGFARMYTFDTNGNDVTTMIFSNSMFANDFTSFFKRMPASESLITMTDCLTCYISFEDLQKNFHTIPEFREFGRMMLINNCINLKQRMLSMIQHTGEQRYTHLIETHPEILQNIPLKNIASYLGVTDTSLSRIRRDFATKN</sequence>
<name>A0A316EC39_9BACT</name>
<dbReference type="Pfam" id="PF00027">
    <property type="entry name" value="cNMP_binding"/>
    <property type="match status" value="1"/>
</dbReference>
<dbReference type="Proteomes" id="UP000245489">
    <property type="component" value="Unassembled WGS sequence"/>
</dbReference>
<feature type="domain" description="Cyclic nucleotide-binding" evidence="1">
    <location>
        <begin position="31"/>
        <end position="114"/>
    </location>
</feature>
<evidence type="ECO:0000259" key="1">
    <source>
        <dbReference type="Pfam" id="PF00027"/>
    </source>
</evidence>
<evidence type="ECO:0000313" key="2">
    <source>
        <dbReference type="EMBL" id="PWK26917.1"/>
    </source>
</evidence>
<dbReference type="InterPro" id="IPR014710">
    <property type="entry name" value="RmlC-like_jellyroll"/>
</dbReference>
<dbReference type="InterPro" id="IPR000595">
    <property type="entry name" value="cNMP-bd_dom"/>
</dbReference>
<evidence type="ECO:0000313" key="3">
    <source>
        <dbReference type="Proteomes" id="UP000245489"/>
    </source>
</evidence>
<dbReference type="RefSeq" id="WP_109742861.1">
    <property type="nucleotide sequence ID" value="NZ_QGGO01000009.1"/>
</dbReference>
<dbReference type="Gene3D" id="2.60.120.10">
    <property type="entry name" value="Jelly Rolls"/>
    <property type="match status" value="1"/>
</dbReference>